<proteinExistence type="predicted"/>
<dbReference type="AlphaFoldDB" id="A0A5N6P1G5"/>
<evidence type="ECO:0000313" key="2">
    <source>
        <dbReference type="Proteomes" id="UP000326396"/>
    </source>
</evidence>
<dbReference type="PANTHER" id="PTHR47150">
    <property type="entry name" value="OS12G0169200 PROTEIN"/>
    <property type="match status" value="1"/>
</dbReference>
<dbReference type="InterPro" id="IPR006912">
    <property type="entry name" value="Harbinger_derived_prot"/>
</dbReference>
<dbReference type="PANTHER" id="PTHR47150:SF5">
    <property type="entry name" value="OS07G0546750 PROTEIN"/>
    <property type="match status" value="1"/>
</dbReference>
<evidence type="ECO:0000313" key="1">
    <source>
        <dbReference type="EMBL" id="KAD5803084.1"/>
    </source>
</evidence>
<reference evidence="1 2" key="1">
    <citation type="submission" date="2019-05" db="EMBL/GenBank/DDBJ databases">
        <title>Mikania micrantha, genome provides insights into the molecular mechanism of rapid growth.</title>
        <authorList>
            <person name="Liu B."/>
        </authorList>
    </citation>
    <scope>NUCLEOTIDE SEQUENCE [LARGE SCALE GENOMIC DNA]</scope>
    <source>
        <strain evidence="1">NLD-2019</strain>
        <tissue evidence="1">Leaf</tissue>
    </source>
</reference>
<dbReference type="Proteomes" id="UP000326396">
    <property type="component" value="Linkage Group LG15"/>
</dbReference>
<keyword evidence="2" id="KW-1185">Reference proteome</keyword>
<dbReference type="OrthoDB" id="2507073at2759"/>
<accession>A0A5N6P1G5</accession>
<dbReference type="Pfam" id="PF04827">
    <property type="entry name" value="Plant_tran"/>
    <property type="match status" value="1"/>
</dbReference>
<organism evidence="1 2">
    <name type="scientific">Mikania micrantha</name>
    <name type="common">bitter vine</name>
    <dbReference type="NCBI Taxonomy" id="192012"/>
    <lineage>
        <taxon>Eukaryota</taxon>
        <taxon>Viridiplantae</taxon>
        <taxon>Streptophyta</taxon>
        <taxon>Embryophyta</taxon>
        <taxon>Tracheophyta</taxon>
        <taxon>Spermatophyta</taxon>
        <taxon>Magnoliopsida</taxon>
        <taxon>eudicotyledons</taxon>
        <taxon>Gunneridae</taxon>
        <taxon>Pentapetalae</taxon>
        <taxon>asterids</taxon>
        <taxon>campanulids</taxon>
        <taxon>Asterales</taxon>
        <taxon>Asteraceae</taxon>
        <taxon>Asteroideae</taxon>
        <taxon>Heliantheae alliance</taxon>
        <taxon>Eupatorieae</taxon>
        <taxon>Mikania</taxon>
    </lineage>
</organism>
<name>A0A5N6P1G5_9ASTR</name>
<sequence>MVNGVEYKLGYYLGDEIYPSWATIVKSLQHPLDNDLKRRRFKRAQEAARKDVERAFGVLKGKWNILHRPAKQMHPRMGKADVAMEKTRTTPSGLTKNNFNECFSSAIVVWMFLFDKRLFHFYANAFDEIGTKGQPEITARTPLPKP</sequence>
<protein>
    <recommendedName>
        <fullName evidence="3">DDE Tnp4 domain-containing protein</fullName>
    </recommendedName>
</protein>
<evidence type="ECO:0008006" key="3">
    <source>
        <dbReference type="Google" id="ProtNLM"/>
    </source>
</evidence>
<comment type="caution">
    <text evidence="1">The sequence shown here is derived from an EMBL/GenBank/DDBJ whole genome shotgun (WGS) entry which is preliminary data.</text>
</comment>
<gene>
    <name evidence="1" type="ORF">E3N88_14444</name>
</gene>
<dbReference type="EMBL" id="SZYD01000007">
    <property type="protein sequence ID" value="KAD5803084.1"/>
    <property type="molecule type" value="Genomic_DNA"/>
</dbReference>